<dbReference type="InterPro" id="IPR050325">
    <property type="entry name" value="Prot/Nucl_acid_deglycase"/>
</dbReference>
<gene>
    <name evidence="5" type="ORF">DXH47_11045</name>
</gene>
<dbReference type="PANTHER" id="PTHR48094:SF11">
    <property type="entry name" value="GLUTATHIONE-INDEPENDENT GLYOXALASE HSP31-RELATED"/>
    <property type="match status" value="1"/>
</dbReference>
<organism evidence="5 6">
    <name type="scientific">Levilactobacillus suantsaii</name>
    <dbReference type="NCBI Taxonomy" id="2292255"/>
    <lineage>
        <taxon>Bacteria</taxon>
        <taxon>Bacillati</taxon>
        <taxon>Bacillota</taxon>
        <taxon>Bacilli</taxon>
        <taxon>Lactobacillales</taxon>
        <taxon>Lactobacillaceae</taxon>
        <taxon>Levilactobacillus</taxon>
    </lineage>
</organism>
<keyword evidence="5" id="KW-0808">Transferase</keyword>
<sequence length="226" mass="24195">MTKKVLVVVTSTNRFSDLDRATGLWLSESVHFHAVMADHGIDVDYVSSQGGYVPLDPGSLDGMDDTTWAYYNDSAFRNHYLAQSLKPQDVNPQDYAAIYFAGGHGAMWDFPNNPDLMSIADAIHANGGVTAAVCHGVVGLLGLHETDGQELIASKQVAGFSNEEEQQNQLTDAVPFLTQDALIKAGGKYSQSAAYTPHVVTDGRLVTGQNPQSARGVGEAVLQLLA</sequence>
<proteinExistence type="inferred from homology"/>
<evidence type="ECO:0000256" key="1">
    <source>
        <dbReference type="ARBA" id="ARBA00023016"/>
    </source>
</evidence>
<keyword evidence="2" id="KW-0456">Lyase</keyword>
<evidence type="ECO:0000259" key="4">
    <source>
        <dbReference type="Pfam" id="PF01965"/>
    </source>
</evidence>
<evidence type="ECO:0000256" key="3">
    <source>
        <dbReference type="ARBA" id="ARBA00038493"/>
    </source>
</evidence>
<dbReference type="GO" id="GO:0019172">
    <property type="term" value="F:glyoxalase III activity"/>
    <property type="evidence" value="ECO:0007669"/>
    <property type="project" value="TreeGrafter"/>
</dbReference>
<keyword evidence="1" id="KW-0346">Stress response</keyword>
<dbReference type="GO" id="GO:0016740">
    <property type="term" value="F:transferase activity"/>
    <property type="evidence" value="ECO:0007669"/>
    <property type="project" value="UniProtKB-KW"/>
</dbReference>
<dbReference type="SUPFAM" id="SSF52317">
    <property type="entry name" value="Class I glutamine amidotransferase-like"/>
    <property type="match status" value="1"/>
</dbReference>
<reference evidence="5 6" key="1">
    <citation type="submission" date="2018-08" db="EMBL/GenBank/DDBJ databases">
        <title>Lactobacillus suantsai sp. nov., isolated from traditional fermented suan-tsai in Taiwan.</title>
        <authorList>
            <person name="Huang C.-H."/>
        </authorList>
    </citation>
    <scope>NUCLEOTIDE SEQUENCE [LARGE SCALE GENOMIC DNA]</scope>
    <source>
        <strain evidence="5 6">BCRC 12945</strain>
    </source>
</reference>
<dbReference type="Gene3D" id="3.40.50.880">
    <property type="match status" value="1"/>
</dbReference>
<dbReference type="RefSeq" id="WP_129033353.1">
    <property type="nucleotide sequence ID" value="NZ_CP059603.1"/>
</dbReference>
<dbReference type="CDD" id="cd03141">
    <property type="entry name" value="GATase1_Hsp31_like"/>
    <property type="match status" value="1"/>
</dbReference>
<dbReference type="InterPro" id="IPR002818">
    <property type="entry name" value="DJ-1/PfpI"/>
</dbReference>
<dbReference type="Proteomes" id="UP000290602">
    <property type="component" value="Unassembled WGS sequence"/>
</dbReference>
<comment type="similarity">
    <text evidence="3">Belongs to the peptidase C56 family. HSP31-like subfamily.</text>
</comment>
<dbReference type="OrthoDB" id="9792284at2"/>
<dbReference type="InterPro" id="IPR029062">
    <property type="entry name" value="Class_I_gatase-like"/>
</dbReference>
<evidence type="ECO:0000313" key="5">
    <source>
        <dbReference type="EMBL" id="RXI76100.1"/>
    </source>
</evidence>
<evidence type="ECO:0000256" key="2">
    <source>
        <dbReference type="ARBA" id="ARBA00023239"/>
    </source>
</evidence>
<dbReference type="EMBL" id="QXIL01000036">
    <property type="protein sequence ID" value="RXI76100.1"/>
    <property type="molecule type" value="Genomic_DNA"/>
</dbReference>
<comment type="caution">
    <text evidence="5">The sequence shown here is derived from an EMBL/GenBank/DDBJ whole genome shotgun (WGS) entry which is preliminary data.</text>
</comment>
<evidence type="ECO:0000313" key="6">
    <source>
        <dbReference type="Proteomes" id="UP000290602"/>
    </source>
</evidence>
<keyword evidence="5" id="KW-0315">Glutamine amidotransferase</keyword>
<protein>
    <submittedName>
        <fullName evidence="5">Type 1 glutamine amidotransferase domain-containing protein</fullName>
    </submittedName>
</protein>
<dbReference type="GO" id="GO:0019243">
    <property type="term" value="P:methylglyoxal catabolic process to D-lactate via S-lactoyl-glutathione"/>
    <property type="evidence" value="ECO:0007669"/>
    <property type="project" value="TreeGrafter"/>
</dbReference>
<name>A0A4Q0VHY2_9LACO</name>
<keyword evidence="6" id="KW-1185">Reference proteome</keyword>
<accession>A0A4Q0VHY2</accession>
<feature type="domain" description="DJ-1/PfpI" evidence="4">
    <location>
        <begin position="28"/>
        <end position="222"/>
    </location>
</feature>
<dbReference type="AlphaFoldDB" id="A0A4Q0VHY2"/>
<dbReference type="GO" id="GO:0005737">
    <property type="term" value="C:cytoplasm"/>
    <property type="evidence" value="ECO:0007669"/>
    <property type="project" value="TreeGrafter"/>
</dbReference>
<dbReference type="Pfam" id="PF01965">
    <property type="entry name" value="DJ-1_PfpI"/>
    <property type="match status" value="1"/>
</dbReference>
<dbReference type="PANTHER" id="PTHR48094">
    <property type="entry name" value="PROTEIN/NUCLEIC ACID DEGLYCASE DJ-1-RELATED"/>
    <property type="match status" value="1"/>
</dbReference>